<evidence type="ECO:0000313" key="2">
    <source>
        <dbReference type="EMBL" id="PYF74648.1"/>
    </source>
</evidence>
<organism evidence="2 3">
    <name type="scientific">Pedobacter nutrimenti</name>
    <dbReference type="NCBI Taxonomy" id="1241337"/>
    <lineage>
        <taxon>Bacteria</taxon>
        <taxon>Pseudomonadati</taxon>
        <taxon>Bacteroidota</taxon>
        <taxon>Sphingobacteriia</taxon>
        <taxon>Sphingobacteriales</taxon>
        <taxon>Sphingobacteriaceae</taxon>
        <taxon>Pedobacter</taxon>
    </lineage>
</organism>
<feature type="transmembrane region" description="Helical" evidence="1">
    <location>
        <begin position="267"/>
        <end position="283"/>
    </location>
</feature>
<keyword evidence="1" id="KW-1133">Transmembrane helix</keyword>
<feature type="transmembrane region" description="Helical" evidence="1">
    <location>
        <begin position="142"/>
        <end position="158"/>
    </location>
</feature>
<dbReference type="EMBL" id="QKLU01000003">
    <property type="protein sequence ID" value="PYF74648.1"/>
    <property type="molecule type" value="Genomic_DNA"/>
</dbReference>
<feature type="transmembrane region" description="Helical" evidence="1">
    <location>
        <begin position="115"/>
        <end position="136"/>
    </location>
</feature>
<keyword evidence="1" id="KW-0812">Transmembrane</keyword>
<gene>
    <name evidence="2" type="ORF">B0O44_10393</name>
</gene>
<feature type="transmembrane region" description="Helical" evidence="1">
    <location>
        <begin position="178"/>
        <end position="197"/>
    </location>
</feature>
<dbReference type="RefSeq" id="WP_110829341.1">
    <property type="nucleotide sequence ID" value="NZ_QKLU01000003.1"/>
</dbReference>
<feature type="transmembrane region" description="Helical" evidence="1">
    <location>
        <begin position="78"/>
        <end position="95"/>
    </location>
</feature>
<feature type="transmembrane region" description="Helical" evidence="1">
    <location>
        <begin position="232"/>
        <end position="247"/>
    </location>
</feature>
<keyword evidence="3" id="KW-1185">Reference proteome</keyword>
<dbReference type="Proteomes" id="UP000248198">
    <property type="component" value="Unassembled WGS sequence"/>
</dbReference>
<dbReference type="OrthoDB" id="821926at2"/>
<keyword evidence="1" id="KW-0472">Membrane</keyword>
<protein>
    <submittedName>
        <fullName evidence="2">Per1-like protein</fullName>
    </submittedName>
</protein>
<evidence type="ECO:0000256" key="1">
    <source>
        <dbReference type="SAM" id="Phobius"/>
    </source>
</evidence>
<accession>A0A318UHW6</accession>
<sequence length="297" mass="34649">MFKQNKQKPWRVSNTDMYIELGTVVLVILLVFLFALGICWVNHSPKMQNVWSGFPLGITGIASAFCEKTKLSNPVRQPVNSFSSVVYLIVAIIILKDRQFYSNTSSNVAIRLYQLLFGVILLYIFVTSFFYHASLIRLARKLDYSGVFAFSLFPILYFSHRWRLVYKSKKRPNKKIRLYDHILLVFLSICVLLSLFIPHGLENKIVFLIILVLFILAFAAEKLSVANTNRMYLMKSGFSVFMALFWFEFDKYKPLCNPDSYFQPHSLWNLFIGIAAFHFYLYIRSEKEPITYSINLI</sequence>
<reference evidence="2 3" key="1">
    <citation type="submission" date="2018-06" db="EMBL/GenBank/DDBJ databases">
        <title>Genomic Encyclopedia of Archaeal and Bacterial Type Strains, Phase II (KMG-II): from individual species to whole genera.</title>
        <authorList>
            <person name="Goeker M."/>
        </authorList>
    </citation>
    <scope>NUCLEOTIDE SEQUENCE [LARGE SCALE GENOMIC DNA]</scope>
    <source>
        <strain evidence="2 3">DSM 27372</strain>
    </source>
</reference>
<comment type="caution">
    <text evidence="2">The sequence shown here is derived from an EMBL/GenBank/DDBJ whole genome shotgun (WGS) entry which is preliminary data.</text>
</comment>
<feature type="transmembrane region" description="Helical" evidence="1">
    <location>
        <begin position="203"/>
        <end position="220"/>
    </location>
</feature>
<proteinExistence type="predicted"/>
<feature type="transmembrane region" description="Helical" evidence="1">
    <location>
        <begin position="21"/>
        <end position="43"/>
    </location>
</feature>
<name>A0A318UHW6_9SPHI</name>
<dbReference type="AlphaFoldDB" id="A0A318UHW6"/>
<evidence type="ECO:0000313" key="3">
    <source>
        <dbReference type="Proteomes" id="UP000248198"/>
    </source>
</evidence>